<dbReference type="EC" id="2.7.11.1" evidence="4"/>
<accession>A0A0L0S7E3</accession>
<dbReference type="GO" id="GO:0005737">
    <property type="term" value="C:cytoplasm"/>
    <property type="evidence" value="ECO:0007669"/>
    <property type="project" value="UniProtKB-SubCell"/>
</dbReference>
<evidence type="ECO:0000256" key="19">
    <source>
        <dbReference type="PIRSR" id="PIRSR038147-2"/>
    </source>
</evidence>
<evidence type="ECO:0000256" key="10">
    <source>
        <dbReference type="ARBA" id="ARBA00022723"/>
    </source>
</evidence>
<feature type="binding site" evidence="19">
    <location>
        <position position="196"/>
    </location>
    <ligand>
        <name>ATP</name>
        <dbReference type="ChEBI" id="CHEBI:30616"/>
    </ligand>
</feature>
<keyword evidence="10" id="KW-0479">Metal-binding</keyword>
<evidence type="ECO:0000256" key="9">
    <source>
        <dbReference type="ARBA" id="ARBA00022679"/>
    </source>
</evidence>
<feature type="domain" description="RIO kinase" evidence="22">
    <location>
        <begin position="139"/>
        <end position="307"/>
    </location>
</feature>
<dbReference type="InterPro" id="IPR017407">
    <property type="entry name" value="Ser/Thr_kinase_Rio1"/>
</dbReference>
<feature type="binding site" evidence="20">
    <location>
        <position position="261"/>
    </location>
    <ligand>
        <name>Mg(2+)</name>
        <dbReference type="ChEBI" id="CHEBI:18420"/>
    </ligand>
</feature>
<evidence type="ECO:0000256" key="15">
    <source>
        <dbReference type="ARBA" id="ARBA00022842"/>
    </source>
</evidence>
<dbReference type="Pfam" id="PF01163">
    <property type="entry name" value="RIO1"/>
    <property type="match status" value="1"/>
</dbReference>
<keyword evidence="15" id="KW-0460">Magnesium</keyword>
<organism evidence="23 24">
    <name type="scientific">Allomyces macrogynus (strain ATCC 38327)</name>
    <name type="common">Allomyces javanicus var. macrogynus</name>
    <dbReference type="NCBI Taxonomy" id="578462"/>
    <lineage>
        <taxon>Eukaryota</taxon>
        <taxon>Fungi</taxon>
        <taxon>Fungi incertae sedis</taxon>
        <taxon>Blastocladiomycota</taxon>
        <taxon>Blastocladiomycetes</taxon>
        <taxon>Blastocladiales</taxon>
        <taxon>Blastocladiaceae</taxon>
        <taxon>Allomyces</taxon>
    </lineage>
</organism>
<evidence type="ECO:0000256" key="5">
    <source>
        <dbReference type="ARBA" id="ARBA00016038"/>
    </source>
</evidence>
<keyword evidence="14 19" id="KW-0067">ATP-binding</keyword>
<dbReference type="InterPro" id="IPR051272">
    <property type="entry name" value="RIO-type_Ser/Thr_kinase"/>
</dbReference>
<dbReference type="STRING" id="578462.A0A0L0S7E3"/>
<dbReference type="EMBL" id="GG745333">
    <property type="protein sequence ID" value="KNE58498.1"/>
    <property type="molecule type" value="Genomic_DNA"/>
</dbReference>
<feature type="compositionally biased region" description="Low complexity" evidence="21">
    <location>
        <begin position="518"/>
        <end position="527"/>
    </location>
</feature>
<dbReference type="SUPFAM" id="SSF56112">
    <property type="entry name" value="Protein kinase-like (PK-like)"/>
    <property type="match status" value="1"/>
</dbReference>
<evidence type="ECO:0000256" key="12">
    <source>
        <dbReference type="ARBA" id="ARBA00022777"/>
    </source>
</evidence>
<feature type="region of interest" description="Disordered" evidence="21">
    <location>
        <begin position="28"/>
        <end position="51"/>
    </location>
</feature>
<dbReference type="AlphaFoldDB" id="A0A0L0S7E3"/>
<evidence type="ECO:0000256" key="21">
    <source>
        <dbReference type="SAM" id="MobiDB-lite"/>
    </source>
</evidence>
<dbReference type="PANTHER" id="PTHR45723">
    <property type="entry name" value="SERINE/THREONINE-PROTEIN KINASE RIO1"/>
    <property type="match status" value="1"/>
</dbReference>
<evidence type="ECO:0000256" key="7">
    <source>
        <dbReference type="ARBA" id="ARBA00022517"/>
    </source>
</evidence>
<keyword evidence="11 19" id="KW-0547">Nucleotide-binding</keyword>
<gene>
    <name evidence="23" type="ORF">AMAG_04068</name>
</gene>
<evidence type="ECO:0000256" key="3">
    <source>
        <dbReference type="ARBA" id="ARBA00009196"/>
    </source>
</evidence>
<dbReference type="PROSITE" id="PS01245">
    <property type="entry name" value="RIO1"/>
    <property type="match status" value="1"/>
</dbReference>
<feature type="region of interest" description="Disordered" evidence="21">
    <location>
        <begin position="452"/>
        <end position="527"/>
    </location>
</feature>
<evidence type="ECO:0000256" key="2">
    <source>
        <dbReference type="ARBA" id="ARBA00004496"/>
    </source>
</evidence>
<evidence type="ECO:0000256" key="4">
    <source>
        <dbReference type="ARBA" id="ARBA00012513"/>
    </source>
</evidence>
<sequence>MPKNNQSRAAPATAATVAPAAVAVPATPVAPAPAAGPVDGQFDDASEDELDHVPESRTDAIAHDETVELDADTGPDLNEQVSDYTYTHDEYIDDEPYADDDAVFDSADQYANAYAASGDYGVAGAGGVDTRHVLHKLTDKSDRATAEQVLDPRTRMILFKIVNQGLLAEIHGCVSTGKEANVYHAVTATGQHRAIKVYKTSILVFKDRDRYVSGEHRFRHGRAYRSLLRMMWVLFHECRLVHADLSEYNILYHQKQCYIIDVSQSVEHEHPHALEFLRKDCANVTEFFRKKGVAVLSLRELFDFVTNAALKPAAPAAAPVAPPVPTATASADAGAGAADAMVAAAENLDAMDVAAPTALASLKCPSTVDDHLAALLEAAEARGKESRNAAKRAQNADMNALQVEEEVFKHAYVPRTLDEVVDMERDMYDVINQGRAHELVYKDLLALPGANKPEEKVEEKNGVKKEKKATAAAAVDKKKGKKGGKKAGKSAEPVPESDLDDYELVEPPTLVPEPTLPPLQATAAPVATQSAATLDLLLAPLALNDTAVPVGDEVELVLSDLDDSESDEESDGDDASDDDASDGEDGADDRPAKAPRGKKHMNKEEKKALKQQTKEAKREKRKTKIPKAVKKRKEKLNKEKSKK</sequence>
<feature type="active site" description="Proton acceptor" evidence="18">
    <location>
        <position position="244"/>
    </location>
</feature>
<dbReference type="GO" id="GO:0016787">
    <property type="term" value="F:hydrolase activity"/>
    <property type="evidence" value="ECO:0007669"/>
    <property type="project" value="UniProtKB-KW"/>
</dbReference>
<keyword evidence="13" id="KW-0378">Hydrolase</keyword>
<dbReference type="eggNOG" id="KOG2270">
    <property type="taxonomic scope" value="Eukaryota"/>
</dbReference>
<dbReference type="GO" id="GO:0042254">
    <property type="term" value="P:ribosome biogenesis"/>
    <property type="evidence" value="ECO:0007669"/>
    <property type="project" value="UniProtKB-KW"/>
</dbReference>
<dbReference type="PIRSF" id="PIRSF038147">
    <property type="entry name" value="Ser/Thr_PK_RIO1"/>
    <property type="match status" value="1"/>
</dbReference>
<dbReference type="InterPro" id="IPR018935">
    <property type="entry name" value="RIO_kinase_CS"/>
</dbReference>
<comment type="cofactor">
    <cofactor evidence="1 20">
        <name>Mg(2+)</name>
        <dbReference type="ChEBI" id="CHEBI:18420"/>
    </cofactor>
</comment>
<evidence type="ECO:0000256" key="17">
    <source>
        <dbReference type="ARBA" id="ARBA00048679"/>
    </source>
</evidence>
<feature type="compositionally biased region" description="Basic and acidic residues" evidence="21">
    <location>
        <begin position="452"/>
        <end position="464"/>
    </location>
</feature>
<dbReference type="OrthoDB" id="205248at2759"/>
<evidence type="ECO:0000256" key="1">
    <source>
        <dbReference type="ARBA" id="ARBA00001946"/>
    </source>
</evidence>
<evidence type="ECO:0000256" key="20">
    <source>
        <dbReference type="PIRSR" id="PIRSR038147-3"/>
    </source>
</evidence>
<evidence type="ECO:0000256" key="18">
    <source>
        <dbReference type="PIRSR" id="PIRSR038147-1"/>
    </source>
</evidence>
<keyword evidence="8" id="KW-0723">Serine/threonine-protein kinase</keyword>
<keyword evidence="7" id="KW-0690">Ribosome biogenesis</keyword>
<evidence type="ECO:0000313" key="24">
    <source>
        <dbReference type="Proteomes" id="UP000054350"/>
    </source>
</evidence>
<dbReference type="SMART" id="SM00090">
    <property type="entry name" value="RIO"/>
    <property type="match status" value="1"/>
</dbReference>
<protein>
    <recommendedName>
        <fullName evidence="5">Serine/threonine-protein kinase RIO1</fullName>
        <ecNumber evidence="4">2.7.11.1</ecNumber>
    </recommendedName>
</protein>
<dbReference type="Proteomes" id="UP000054350">
    <property type="component" value="Unassembled WGS sequence"/>
</dbReference>
<feature type="compositionally biased region" description="Basic and acidic residues" evidence="21">
    <location>
        <begin position="602"/>
        <end position="618"/>
    </location>
</feature>
<dbReference type="GO" id="GO:0005524">
    <property type="term" value="F:ATP binding"/>
    <property type="evidence" value="ECO:0007669"/>
    <property type="project" value="UniProtKB-KW"/>
</dbReference>
<keyword evidence="24" id="KW-1185">Reference proteome</keyword>
<dbReference type="GO" id="GO:0004674">
    <property type="term" value="F:protein serine/threonine kinase activity"/>
    <property type="evidence" value="ECO:0007669"/>
    <property type="project" value="UniProtKB-KW"/>
</dbReference>
<feature type="region of interest" description="Disordered" evidence="21">
    <location>
        <begin position="554"/>
        <end position="643"/>
    </location>
</feature>
<evidence type="ECO:0000256" key="13">
    <source>
        <dbReference type="ARBA" id="ARBA00022801"/>
    </source>
</evidence>
<feature type="compositionally biased region" description="Acidic residues" evidence="21">
    <location>
        <begin position="41"/>
        <end position="50"/>
    </location>
</feature>
<feature type="binding site" evidence="20">
    <location>
        <position position="249"/>
    </location>
    <ligand>
        <name>Mg(2+)</name>
        <dbReference type="ChEBI" id="CHEBI:18420"/>
    </ligand>
</feature>
<name>A0A0L0S7E3_ALLM3</name>
<comment type="catalytic activity">
    <reaction evidence="16">
        <text>L-threonyl-[protein] + ATP = O-phospho-L-threonyl-[protein] + ADP + H(+)</text>
        <dbReference type="Rhea" id="RHEA:46608"/>
        <dbReference type="Rhea" id="RHEA-COMP:11060"/>
        <dbReference type="Rhea" id="RHEA-COMP:11605"/>
        <dbReference type="ChEBI" id="CHEBI:15378"/>
        <dbReference type="ChEBI" id="CHEBI:30013"/>
        <dbReference type="ChEBI" id="CHEBI:30616"/>
        <dbReference type="ChEBI" id="CHEBI:61977"/>
        <dbReference type="ChEBI" id="CHEBI:456216"/>
        <dbReference type="EC" id="2.7.11.1"/>
    </reaction>
</comment>
<evidence type="ECO:0000313" key="23">
    <source>
        <dbReference type="EMBL" id="KNE58498.1"/>
    </source>
</evidence>
<evidence type="ECO:0000256" key="6">
    <source>
        <dbReference type="ARBA" id="ARBA00022490"/>
    </source>
</evidence>
<dbReference type="InterPro" id="IPR000687">
    <property type="entry name" value="RIO_kinase"/>
</dbReference>
<keyword evidence="9" id="KW-0808">Transferase</keyword>
<evidence type="ECO:0000256" key="14">
    <source>
        <dbReference type="ARBA" id="ARBA00022840"/>
    </source>
</evidence>
<dbReference type="GO" id="GO:0046872">
    <property type="term" value="F:metal ion binding"/>
    <property type="evidence" value="ECO:0007669"/>
    <property type="project" value="UniProtKB-KW"/>
</dbReference>
<evidence type="ECO:0000259" key="22">
    <source>
        <dbReference type="SMART" id="SM00090"/>
    </source>
</evidence>
<feature type="compositionally biased region" description="Acidic residues" evidence="21">
    <location>
        <begin position="495"/>
        <end position="504"/>
    </location>
</feature>
<reference evidence="23 24" key="1">
    <citation type="submission" date="2009-11" db="EMBL/GenBank/DDBJ databases">
        <title>Annotation of Allomyces macrogynus ATCC 38327.</title>
        <authorList>
            <consortium name="The Broad Institute Genome Sequencing Platform"/>
            <person name="Russ C."/>
            <person name="Cuomo C."/>
            <person name="Burger G."/>
            <person name="Gray M.W."/>
            <person name="Holland P.W.H."/>
            <person name="King N."/>
            <person name="Lang F.B.F."/>
            <person name="Roger A.J."/>
            <person name="Ruiz-Trillo I."/>
            <person name="Young S.K."/>
            <person name="Zeng Q."/>
            <person name="Gargeya S."/>
            <person name="Fitzgerald M."/>
            <person name="Haas B."/>
            <person name="Abouelleil A."/>
            <person name="Alvarado L."/>
            <person name="Arachchi H.M."/>
            <person name="Berlin A."/>
            <person name="Chapman S.B."/>
            <person name="Gearin G."/>
            <person name="Goldberg J."/>
            <person name="Griggs A."/>
            <person name="Gujja S."/>
            <person name="Hansen M."/>
            <person name="Heiman D."/>
            <person name="Howarth C."/>
            <person name="Larimer J."/>
            <person name="Lui A."/>
            <person name="MacDonald P.J.P."/>
            <person name="McCowen C."/>
            <person name="Montmayeur A."/>
            <person name="Murphy C."/>
            <person name="Neiman D."/>
            <person name="Pearson M."/>
            <person name="Priest M."/>
            <person name="Roberts A."/>
            <person name="Saif S."/>
            <person name="Shea T."/>
            <person name="Sisk P."/>
            <person name="Stolte C."/>
            <person name="Sykes S."/>
            <person name="Wortman J."/>
            <person name="Nusbaum C."/>
            <person name="Birren B."/>
        </authorList>
    </citation>
    <scope>NUCLEOTIDE SEQUENCE [LARGE SCALE GENOMIC DNA]</scope>
    <source>
        <strain evidence="23 24">ATCC 38327</strain>
    </source>
</reference>
<dbReference type="VEuPathDB" id="FungiDB:AMAG_04068"/>
<feature type="compositionally biased region" description="Basic residues" evidence="21">
    <location>
        <begin position="478"/>
        <end position="488"/>
    </location>
</feature>
<feature type="compositionally biased region" description="Acidic residues" evidence="21">
    <location>
        <begin position="554"/>
        <end position="587"/>
    </location>
</feature>
<comment type="subcellular location">
    <subcellularLocation>
        <location evidence="2">Cytoplasm</location>
    </subcellularLocation>
</comment>
<evidence type="ECO:0000256" key="16">
    <source>
        <dbReference type="ARBA" id="ARBA00047899"/>
    </source>
</evidence>
<dbReference type="Gene3D" id="1.10.510.10">
    <property type="entry name" value="Transferase(Phosphotransferase) domain 1"/>
    <property type="match status" value="1"/>
</dbReference>
<feature type="compositionally biased region" description="Basic residues" evidence="21">
    <location>
        <begin position="619"/>
        <end position="635"/>
    </location>
</feature>
<proteinExistence type="inferred from homology"/>
<reference evidence="24" key="2">
    <citation type="submission" date="2009-11" db="EMBL/GenBank/DDBJ databases">
        <title>The Genome Sequence of Allomyces macrogynus strain ATCC 38327.</title>
        <authorList>
            <consortium name="The Broad Institute Genome Sequencing Platform"/>
            <person name="Russ C."/>
            <person name="Cuomo C."/>
            <person name="Shea T."/>
            <person name="Young S.K."/>
            <person name="Zeng Q."/>
            <person name="Koehrsen M."/>
            <person name="Haas B."/>
            <person name="Borodovsky M."/>
            <person name="Guigo R."/>
            <person name="Alvarado L."/>
            <person name="Berlin A."/>
            <person name="Borenstein D."/>
            <person name="Chen Z."/>
            <person name="Engels R."/>
            <person name="Freedman E."/>
            <person name="Gellesch M."/>
            <person name="Goldberg J."/>
            <person name="Griggs A."/>
            <person name="Gujja S."/>
            <person name="Heiman D."/>
            <person name="Hepburn T."/>
            <person name="Howarth C."/>
            <person name="Jen D."/>
            <person name="Larson L."/>
            <person name="Lewis B."/>
            <person name="Mehta T."/>
            <person name="Park D."/>
            <person name="Pearson M."/>
            <person name="Roberts A."/>
            <person name="Saif S."/>
            <person name="Shenoy N."/>
            <person name="Sisk P."/>
            <person name="Stolte C."/>
            <person name="Sykes S."/>
            <person name="Walk T."/>
            <person name="White J."/>
            <person name="Yandava C."/>
            <person name="Burger G."/>
            <person name="Gray M.W."/>
            <person name="Holland P.W.H."/>
            <person name="King N."/>
            <person name="Lang F.B.F."/>
            <person name="Roger A.J."/>
            <person name="Ruiz-Trillo I."/>
            <person name="Lander E."/>
            <person name="Nusbaum C."/>
        </authorList>
    </citation>
    <scope>NUCLEOTIDE SEQUENCE [LARGE SCALE GENOMIC DNA]</scope>
    <source>
        <strain evidence="24">ATCC 38327</strain>
    </source>
</reference>
<dbReference type="InterPro" id="IPR011009">
    <property type="entry name" value="Kinase-like_dom_sf"/>
</dbReference>
<dbReference type="InterPro" id="IPR018934">
    <property type="entry name" value="RIO_dom"/>
</dbReference>
<keyword evidence="12 23" id="KW-0418">Kinase</keyword>
<evidence type="ECO:0000256" key="8">
    <source>
        <dbReference type="ARBA" id="ARBA00022527"/>
    </source>
</evidence>
<comment type="catalytic activity">
    <reaction evidence="17">
        <text>L-seryl-[protein] + ATP = O-phospho-L-seryl-[protein] + ADP + H(+)</text>
        <dbReference type="Rhea" id="RHEA:17989"/>
        <dbReference type="Rhea" id="RHEA-COMP:9863"/>
        <dbReference type="Rhea" id="RHEA-COMP:11604"/>
        <dbReference type="ChEBI" id="CHEBI:15378"/>
        <dbReference type="ChEBI" id="CHEBI:29999"/>
        <dbReference type="ChEBI" id="CHEBI:30616"/>
        <dbReference type="ChEBI" id="CHEBI:83421"/>
        <dbReference type="ChEBI" id="CHEBI:456216"/>
        <dbReference type="EC" id="2.7.11.1"/>
    </reaction>
</comment>
<comment type="similarity">
    <text evidence="3">Belongs to the protein kinase superfamily. RIO-type Ser/Thr kinase family.</text>
</comment>
<evidence type="ECO:0000256" key="11">
    <source>
        <dbReference type="ARBA" id="ARBA00022741"/>
    </source>
</evidence>
<keyword evidence="6" id="KW-0963">Cytoplasm</keyword>
<feature type="active site" description="4-aspartylphosphate intermediate" evidence="18">
    <location>
        <position position="261"/>
    </location>
</feature>